<accession>A0A6M2CGN3</accession>
<name>A0A6M2CGN3_RHIMP</name>
<dbReference type="EMBL" id="GHWJ01000176">
    <property type="protein sequence ID" value="NOV32913.1"/>
    <property type="molecule type" value="Transcribed_RNA"/>
</dbReference>
<comment type="subcellular location">
    <subcellularLocation>
        <location evidence="1">Secreted</location>
    </subcellularLocation>
</comment>
<keyword evidence="4 5" id="KW-0732">Signal</keyword>
<sequence length="163" mass="17943">MASSATLTVLLLGVLYGQRFASGTGNTNQGARICKPQPNGDTLGQRSTCPYVVIEDNDFRRVPAIIYHFSCNCPESRCSDQGDYRCVQVRKMLPVAFQRFNAGKTTFQKKVVNVNASCVCATPKAQALVTKDRILDETGKHKEPDGVEGVIRIHDNDPVDEHD</sequence>
<proteinExistence type="inferred from homology"/>
<dbReference type="SUPFAM" id="SSF57501">
    <property type="entry name" value="Cystine-knot cytokines"/>
    <property type="match status" value="1"/>
</dbReference>
<feature type="chain" id="PRO_5026790259" evidence="5">
    <location>
        <begin position="22"/>
        <end position="163"/>
    </location>
</feature>
<evidence type="ECO:0000256" key="4">
    <source>
        <dbReference type="ARBA" id="ARBA00022729"/>
    </source>
</evidence>
<feature type="signal peptide" evidence="5">
    <location>
        <begin position="1"/>
        <end position="21"/>
    </location>
</feature>
<evidence type="ECO:0000256" key="5">
    <source>
        <dbReference type="SAM" id="SignalP"/>
    </source>
</evidence>
<comment type="similarity">
    <text evidence="2">Belongs to the IL-17 family.</text>
</comment>
<dbReference type="InterPro" id="IPR029034">
    <property type="entry name" value="Cystine-knot_cytokine"/>
</dbReference>
<dbReference type="InterPro" id="IPR010345">
    <property type="entry name" value="IL-17_fam"/>
</dbReference>
<reference evidence="6" key="1">
    <citation type="submission" date="2019-09" db="EMBL/GenBank/DDBJ databases">
        <title>Organ-specific transcriptomic study of the physiology of the cattle tick, Rhipicephalus microplus.</title>
        <authorList>
            <person name="Tirloni L."/>
            <person name="Braz G."/>
            <person name="Gandara A.C.P."/>
            <person name="Sabadin G.A."/>
            <person name="da Silva R.M."/>
            <person name="Guizzo M.G."/>
            <person name="Machado J.A."/>
            <person name="Costa E.P."/>
            <person name="Gomes H.F."/>
            <person name="Moraes J."/>
            <person name="Mota M.B.S."/>
            <person name="Mesquita R.D."/>
            <person name="Alvarenga P.H."/>
            <person name="Alves F."/>
            <person name="Seixas A."/>
            <person name="da Fonseca R.N."/>
            <person name="Fogaca A."/>
            <person name="Logullo C."/>
            <person name="Tanaka A."/>
            <person name="Daffre S."/>
            <person name="Termignoni C."/>
            <person name="Vaz I.S.Jr."/>
            <person name="Oliveira P.L."/>
            <person name="Ribeiro J.M."/>
        </authorList>
    </citation>
    <scope>NUCLEOTIDE SEQUENCE</scope>
    <source>
        <strain evidence="6">Porto Alegre</strain>
    </source>
</reference>
<dbReference type="Pfam" id="PF06083">
    <property type="entry name" value="IL17"/>
    <property type="match status" value="1"/>
</dbReference>
<evidence type="ECO:0000256" key="2">
    <source>
        <dbReference type="ARBA" id="ARBA00007236"/>
    </source>
</evidence>
<protein>
    <submittedName>
        <fullName evidence="6">Putative conserved secreted protein midgut overexpressed</fullName>
    </submittedName>
</protein>
<keyword evidence="3" id="KW-0964">Secreted</keyword>
<dbReference type="GO" id="GO:0005125">
    <property type="term" value="F:cytokine activity"/>
    <property type="evidence" value="ECO:0007669"/>
    <property type="project" value="InterPro"/>
</dbReference>
<dbReference type="Gene3D" id="2.10.90.10">
    <property type="entry name" value="Cystine-knot cytokines"/>
    <property type="match status" value="1"/>
</dbReference>
<evidence type="ECO:0000256" key="1">
    <source>
        <dbReference type="ARBA" id="ARBA00004613"/>
    </source>
</evidence>
<evidence type="ECO:0000313" key="6">
    <source>
        <dbReference type="EMBL" id="NOV32913.1"/>
    </source>
</evidence>
<dbReference type="AlphaFoldDB" id="A0A6M2CGN3"/>
<evidence type="ECO:0000256" key="3">
    <source>
        <dbReference type="ARBA" id="ARBA00022525"/>
    </source>
</evidence>
<dbReference type="GO" id="GO:0005576">
    <property type="term" value="C:extracellular region"/>
    <property type="evidence" value="ECO:0007669"/>
    <property type="project" value="UniProtKB-SubCell"/>
</dbReference>
<organism evidence="6">
    <name type="scientific">Rhipicephalus microplus</name>
    <name type="common">Cattle tick</name>
    <name type="synonym">Boophilus microplus</name>
    <dbReference type="NCBI Taxonomy" id="6941"/>
    <lineage>
        <taxon>Eukaryota</taxon>
        <taxon>Metazoa</taxon>
        <taxon>Ecdysozoa</taxon>
        <taxon>Arthropoda</taxon>
        <taxon>Chelicerata</taxon>
        <taxon>Arachnida</taxon>
        <taxon>Acari</taxon>
        <taxon>Parasitiformes</taxon>
        <taxon>Ixodida</taxon>
        <taxon>Ixodoidea</taxon>
        <taxon>Ixodidae</taxon>
        <taxon>Rhipicephalinae</taxon>
        <taxon>Rhipicephalus</taxon>
        <taxon>Boophilus</taxon>
    </lineage>
</organism>